<sequence length="135" mass="15187">MFPTGAVTVPGLLISHFPFPSGKHFLILGRRKQLLKVLLFRDVGEKHVLPFPTHSPSENTAADRSRDKRGMEREVRGWGRGIFERRVPLEPLGPGRDGRGKRGGGWGCFERNQWEAGEGVQYRGVGVGDEDRVRR</sequence>
<feature type="region of interest" description="Disordered" evidence="1">
    <location>
        <begin position="49"/>
        <end position="72"/>
    </location>
</feature>
<name>A0AAV4Q7I6_CAEEX</name>
<dbReference type="Proteomes" id="UP001054945">
    <property type="component" value="Unassembled WGS sequence"/>
</dbReference>
<proteinExistence type="predicted"/>
<keyword evidence="3" id="KW-1185">Reference proteome</keyword>
<comment type="caution">
    <text evidence="2">The sequence shown here is derived from an EMBL/GenBank/DDBJ whole genome shotgun (WGS) entry which is preliminary data.</text>
</comment>
<feature type="compositionally biased region" description="Basic and acidic residues" evidence="1">
    <location>
        <begin position="61"/>
        <end position="72"/>
    </location>
</feature>
<evidence type="ECO:0000256" key="1">
    <source>
        <dbReference type="SAM" id="MobiDB-lite"/>
    </source>
</evidence>
<dbReference type="AlphaFoldDB" id="A0AAV4Q7I6"/>
<organism evidence="2 3">
    <name type="scientific">Caerostris extrusa</name>
    <name type="common">Bark spider</name>
    <name type="synonym">Caerostris bankana</name>
    <dbReference type="NCBI Taxonomy" id="172846"/>
    <lineage>
        <taxon>Eukaryota</taxon>
        <taxon>Metazoa</taxon>
        <taxon>Ecdysozoa</taxon>
        <taxon>Arthropoda</taxon>
        <taxon>Chelicerata</taxon>
        <taxon>Arachnida</taxon>
        <taxon>Araneae</taxon>
        <taxon>Araneomorphae</taxon>
        <taxon>Entelegynae</taxon>
        <taxon>Araneoidea</taxon>
        <taxon>Araneidae</taxon>
        <taxon>Caerostris</taxon>
    </lineage>
</organism>
<reference evidence="2 3" key="1">
    <citation type="submission" date="2021-06" db="EMBL/GenBank/DDBJ databases">
        <title>Caerostris extrusa draft genome.</title>
        <authorList>
            <person name="Kono N."/>
            <person name="Arakawa K."/>
        </authorList>
    </citation>
    <scope>NUCLEOTIDE SEQUENCE [LARGE SCALE GENOMIC DNA]</scope>
</reference>
<evidence type="ECO:0000313" key="3">
    <source>
        <dbReference type="Proteomes" id="UP001054945"/>
    </source>
</evidence>
<evidence type="ECO:0000313" key="2">
    <source>
        <dbReference type="EMBL" id="GIY04317.1"/>
    </source>
</evidence>
<protein>
    <submittedName>
        <fullName evidence="2">Uncharacterized protein</fullName>
    </submittedName>
</protein>
<dbReference type="EMBL" id="BPLR01005697">
    <property type="protein sequence ID" value="GIY04317.1"/>
    <property type="molecule type" value="Genomic_DNA"/>
</dbReference>
<gene>
    <name evidence="2" type="ORF">CEXT_263721</name>
</gene>
<accession>A0AAV4Q7I6</accession>